<accession>A0A8H7DMD5</accession>
<evidence type="ECO:0000259" key="9">
    <source>
        <dbReference type="Pfam" id="PF03600"/>
    </source>
</evidence>
<reference evidence="10" key="1">
    <citation type="submission" date="2019-07" db="EMBL/GenBank/DDBJ databases">
        <authorList>
            <person name="Palmer J.M."/>
        </authorList>
    </citation>
    <scope>NUCLEOTIDE SEQUENCE</scope>
    <source>
        <strain evidence="10">PC9</strain>
    </source>
</reference>
<dbReference type="AlphaFoldDB" id="A0A8H7DMD5"/>
<dbReference type="PANTHER" id="PTHR43302:SF5">
    <property type="entry name" value="TRANSPORTER ARSB-RELATED"/>
    <property type="match status" value="1"/>
</dbReference>
<evidence type="ECO:0000256" key="7">
    <source>
        <dbReference type="SAM" id="MobiDB-lite"/>
    </source>
</evidence>
<feature type="transmembrane region" description="Helical" evidence="8">
    <location>
        <begin position="136"/>
        <end position="154"/>
    </location>
</feature>
<sequence length="688" mass="74879">MVPPCLPRRGRLSSLNSIINGSKKYPLAPAKLQELAVERPTTPTSAPAASRHHCNSGSCSQLQGLLLQAVDGRRIYTRESWMISGEHLHESNRSHCKGMITGRSIATLVIFIISILFVIHPVSFHVRLPYFGTRRVGLGLATAPIIAIAILWAAQCLGPTQIRNGIVGVDGVKPYNILILFFSLAYMAITLDITGILQSAAFWVSNKGGSNGYKLYLYFYLMLTVLSIFLGNDPIILSGTAFLVYYTKVAELDPVSWLMSEFAAANTASMVLFVGNPTNVVICEGFRVNNVAFTAYTILPFLGCSLFCFVALAIQFRSKKYIPKNLPVTGDLDVRSVLLDPKGALVGSILLAGCLIVIIIVSFFHVDVWMITLPFAVAKFIFDISWDHYRYIKGIPMLGMTSPKRKRSADSGSDTIPVPDAPSDETAIRQLSKHFSHANDAPTQTLLSTMRTELTIVDGSALGASETMVLPTRTESPTPVEHLPAQAPGLTHRTSTPNELPPPGSSNDPRDDKKKSKLYSLSHHFPTFFTALPRLPFKLVPFAFSQFILIEALTHQGWIELFSDWLVRATDRQMHPVVWLIGVLGVALCNISGTNIGATILLTKVIRAAQLPPASDRAGAIALAVASNIGAVSFTFSASLAGLLWQTILKQKGITITQTTFAKWNALPLLMMTCVGLAIVSAEMAVIT</sequence>
<feature type="transmembrane region" description="Helical" evidence="8">
    <location>
        <begin position="105"/>
        <end position="124"/>
    </location>
</feature>
<feature type="transmembrane region" description="Helical" evidence="8">
    <location>
        <begin position="344"/>
        <end position="363"/>
    </location>
</feature>
<name>A0A8H7DMD5_PLEOS</name>
<dbReference type="VEuPathDB" id="FungiDB:PC9H_002146"/>
<evidence type="ECO:0000256" key="8">
    <source>
        <dbReference type="SAM" id="Phobius"/>
    </source>
</evidence>
<keyword evidence="6 8" id="KW-0472">Membrane</keyword>
<organism evidence="10 11">
    <name type="scientific">Pleurotus ostreatus</name>
    <name type="common">Oyster mushroom</name>
    <name type="synonym">White-rot fungus</name>
    <dbReference type="NCBI Taxonomy" id="5322"/>
    <lineage>
        <taxon>Eukaryota</taxon>
        <taxon>Fungi</taxon>
        <taxon>Dikarya</taxon>
        <taxon>Basidiomycota</taxon>
        <taxon>Agaricomycotina</taxon>
        <taxon>Agaricomycetes</taxon>
        <taxon>Agaricomycetidae</taxon>
        <taxon>Agaricales</taxon>
        <taxon>Pleurotineae</taxon>
        <taxon>Pleurotaceae</taxon>
        <taxon>Pleurotus</taxon>
    </lineage>
</organism>
<evidence type="ECO:0000256" key="5">
    <source>
        <dbReference type="ARBA" id="ARBA00022989"/>
    </source>
</evidence>
<feature type="transmembrane region" description="Helical" evidence="8">
    <location>
        <begin position="666"/>
        <end position="687"/>
    </location>
</feature>
<feature type="transmembrane region" description="Helical" evidence="8">
    <location>
        <begin position="577"/>
        <end position="601"/>
    </location>
</feature>
<keyword evidence="5 8" id="KW-1133">Transmembrane helix</keyword>
<comment type="subcellular location">
    <subcellularLocation>
        <location evidence="1">Cell membrane</location>
        <topology evidence="1">Multi-pass membrane protein</topology>
    </subcellularLocation>
</comment>
<evidence type="ECO:0000313" key="11">
    <source>
        <dbReference type="Proteomes" id="UP000623687"/>
    </source>
</evidence>
<feature type="transmembrane region" description="Helical" evidence="8">
    <location>
        <begin position="175"/>
        <end position="197"/>
    </location>
</feature>
<feature type="region of interest" description="Disordered" evidence="7">
    <location>
        <begin position="469"/>
        <end position="514"/>
    </location>
</feature>
<keyword evidence="3" id="KW-1003">Cell membrane</keyword>
<evidence type="ECO:0000256" key="3">
    <source>
        <dbReference type="ARBA" id="ARBA00022475"/>
    </source>
</evidence>
<dbReference type="PANTHER" id="PTHR43302">
    <property type="entry name" value="TRANSPORTER ARSB-RELATED"/>
    <property type="match status" value="1"/>
</dbReference>
<dbReference type="GO" id="GO:0055085">
    <property type="term" value="P:transmembrane transport"/>
    <property type="evidence" value="ECO:0007669"/>
    <property type="project" value="InterPro"/>
</dbReference>
<dbReference type="Pfam" id="PF03600">
    <property type="entry name" value="CitMHS"/>
    <property type="match status" value="1"/>
</dbReference>
<feature type="domain" description="Citrate transporter-like" evidence="9">
    <location>
        <begin position="146"/>
        <end position="375"/>
    </location>
</feature>
<feature type="transmembrane region" description="Helical" evidence="8">
    <location>
        <begin position="217"/>
        <end position="245"/>
    </location>
</feature>
<evidence type="ECO:0000256" key="2">
    <source>
        <dbReference type="ARBA" id="ARBA00022448"/>
    </source>
</evidence>
<evidence type="ECO:0000256" key="1">
    <source>
        <dbReference type="ARBA" id="ARBA00004651"/>
    </source>
</evidence>
<gene>
    <name evidence="10" type="ORF">PC9H_002146</name>
</gene>
<evidence type="ECO:0000256" key="4">
    <source>
        <dbReference type="ARBA" id="ARBA00022692"/>
    </source>
</evidence>
<protein>
    <recommendedName>
        <fullName evidence="9">Citrate transporter-like domain-containing protein</fullName>
    </recommendedName>
</protein>
<keyword evidence="4 8" id="KW-0812">Transmembrane</keyword>
<keyword evidence="11" id="KW-1185">Reference proteome</keyword>
<keyword evidence="2" id="KW-0813">Transport</keyword>
<dbReference type="GeneID" id="59371987"/>
<dbReference type="InterPro" id="IPR004680">
    <property type="entry name" value="Cit_transptr-like_dom"/>
</dbReference>
<comment type="caution">
    <text evidence="10">The sequence shown here is derived from an EMBL/GenBank/DDBJ whole genome shotgun (WGS) entry which is preliminary data.</text>
</comment>
<feature type="transmembrane region" description="Helical" evidence="8">
    <location>
        <begin position="621"/>
        <end position="645"/>
    </location>
</feature>
<dbReference type="EMBL" id="JACETU010000010">
    <property type="protein sequence ID" value="KAF7419555.1"/>
    <property type="molecule type" value="Genomic_DNA"/>
</dbReference>
<dbReference type="RefSeq" id="XP_036626409.1">
    <property type="nucleotide sequence ID" value="XM_036771788.1"/>
</dbReference>
<feature type="transmembrane region" description="Helical" evidence="8">
    <location>
        <begin position="295"/>
        <end position="314"/>
    </location>
</feature>
<feature type="region of interest" description="Disordered" evidence="7">
    <location>
        <begin position="402"/>
        <end position="423"/>
    </location>
</feature>
<dbReference type="OrthoDB" id="442352at2759"/>
<evidence type="ECO:0000256" key="6">
    <source>
        <dbReference type="ARBA" id="ARBA00023136"/>
    </source>
</evidence>
<proteinExistence type="predicted"/>
<dbReference type="Proteomes" id="UP000623687">
    <property type="component" value="Unassembled WGS sequence"/>
</dbReference>
<dbReference type="GO" id="GO:0005886">
    <property type="term" value="C:plasma membrane"/>
    <property type="evidence" value="ECO:0007669"/>
    <property type="project" value="UniProtKB-SubCell"/>
</dbReference>
<evidence type="ECO:0000313" key="10">
    <source>
        <dbReference type="EMBL" id="KAF7419555.1"/>
    </source>
</evidence>